<keyword evidence="3" id="KW-1185">Reference proteome</keyword>
<protein>
    <submittedName>
        <fullName evidence="2">Polyketide cyclase / dehydrase and lipid transport</fullName>
    </submittedName>
</protein>
<proteinExistence type="predicted"/>
<dbReference type="SUPFAM" id="SSF55961">
    <property type="entry name" value="Bet v1-like"/>
    <property type="match status" value="1"/>
</dbReference>
<dbReference type="OrthoDB" id="9807923at2"/>
<dbReference type="EMBL" id="FOBB01000010">
    <property type="protein sequence ID" value="SEN46861.1"/>
    <property type="molecule type" value="Genomic_DNA"/>
</dbReference>
<keyword evidence="1" id="KW-0812">Transmembrane</keyword>
<dbReference type="AlphaFoldDB" id="A0A1H8GRX5"/>
<dbReference type="InterPro" id="IPR023393">
    <property type="entry name" value="START-like_dom_sf"/>
</dbReference>
<dbReference type="RefSeq" id="WP_089919928.1">
    <property type="nucleotide sequence ID" value="NZ_FOBB01000010.1"/>
</dbReference>
<dbReference type="InterPro" id="IPR019587">
    <property type="entry name" value="Polyketide_cyclase/dehydratase"/>
</dbReference>
<dbReference type="Gene3D" id="3.30.530.20">
    <property type="match status" value="1"/>
</dbReference>
<dbReference type="Pfam" id="PF10604">
    <property type="entry name" value="Polyketide_cyc2"/>
    <property type="match status" value="1"/>
</dbReference>
<reference evidence="2 3" key="1">
    <citation type="submission" date="2016-10" db="EMBL/GenBank/DDBJ databases">
        <authorList>
            <person name="de Groot N.N."/>
        </authorList>
    </citation>
    <scope>NUCLEOTIDE SEQUENCE [LARGE SCALE GENOMIC DNA]</scope>
    <source>
        <strain evidence="2 3">DSM 21039</strain>
    </source>
</reference>
<accession>A0A1H8GRX5</accession>
<keyword evidence="1" id="KW-0472">Membrane</keyword>
<keyword evidence="1" id="KW-1133">Transmembrane helix</keyword>
<sequence>MQVLYIILGALAALILGLFVFSLYLPARLKIERSLVMIARPDVVFREVDTLRNWEHWSPWHQLDPEMKIVYGEKESGAGAGYSWESKKRNVGRGSLLITESRPYEFIATSINFMEQGSSKGYFRFEPAGERTRVTWGMEMTVGQNPARKFLGLMMDKWVGRDFERGLQQLAKVSS</sequence>
<dbReference type="STRING" id="573321.SAMN04488505_110231"/>
<dbReference type="Proteomes" id="UP000198984">
    <property type="component" value="Unassembled WGS sequence"/>
</dbReference>
<name>A0A1H8GRX5_9BACT</name>
<evidence type="ECO:0000313" key="2">
    <source>
        <dbReference type="EMBL" id="SEN46861.1"/>
    </source>
</evidence>
<organism evidence="2 3">
    <name type="scientific">Chitinophaga rupis</name>
    <dbReference type="NCBI Taxonomy" id="573321"/>
    <lineage>
        <taxon>Bacteria</taxon>
        <taxon>Pseudomonadati</taxon>
        <taxon>Bacteroidota</taxon>
        <taxon>Chitinophagia</taxon>
        <taxon>Chitinophagales</taxon>
        <taxon>Chitinophagaceae</taxon>
        <taxon>Chitinophaga</taxon>
    </lineage>
</organism>
<dbReference type="CDD" id="cd07818">
    <property type="entry name" value="SRPBCC_1"/>
    <property type="match status" value="1"/>
</dbReference>
<feature type="transmembrane region" description="Helical" evidence="1">
    <location>
        <begin position="6"/>
        <end position="27"/>
    </location>
</feature>
<evidence type="ECO:0000256" key="1">
    <source>
        <dbReference type="SAM" id="Phobius"/>
    </source>
</evidence>
<gene>
    <name evidence="2" type="ORF">SAMN04488505_110231</name>
</gene>
<evidence type="ECO:0000313" key="3">
    <source>
        <dbReference type="Proteomes" id="UP000198984"/>
    </source>
</evidence>